<evidence type="ECO:0000256" key="3">
    <source>
        <dbReference type="SAM" id="Coils"/>
    </source>
</evidence>
<keyword evidence="2" id="KW-0812">Transmembrane</keyword>
<dbReference type="Gene3D" id="2.20.200.10">
    <property type="entry name" value="Outer membrane efflux proteins (OEP)"/>
    <property type="match status" value="1"/>
</dbReference>
<evidence type="ECO:0000256" key="1">
    <source>
        <dbReference type="ARBA" id="ARBA00007613"/>
    </source>
</evidence>
<comment type="subcellular location">
    <subcellularLocation>
        <location evidence="2">Cell membrane</location>
        <topology evidence="2">Lipid-anchor</topology>
    </subcellularLocation>
</comment>
<dbReference type="Proteomes" id="UP000193978">
    <property type="component" value="Chromosome"/>
</dbReference>
<dbReference type="GO" id="GO:0005886">
    <property type="term" value="C:plasma membrane"/>
    <property type="evidence" value="ECO:0007669"/>
    <property type="project" value="UniProtKB-SubCell"/>
</dbReference>
<keyword evidence="2" id="KW-0449">Lipoprotein</keyword>
<dbReference type="AlphaFoldDB" id="A0A1W6N158"/>
<dbReference type="KEGG" id="mbry:B1812_09660"/>
<keyword evidence="2" id="KW-0472">Membrane</keyword>
<protein>
    <submittedName>
        <fullName evidence="4">Transporter</fullName>
    </submittedName>
</protein>
<dbReference type="Gene3D" id="1.20.1600.10">
    <property type="entry name" value="Outer membrane efflux proteins (OEP)"/>
    <property type="match status" value="1"/>
</dbReference>
<dbReference type="InterPro" id="IPR003423">
    <property type="entry name" value="OMP_efflux"/>
</dbReference>
<name>A0A1W6N158_9HYPH</name>
<evidence type="ECO:0000313" key="5">
    <source>
        <dbReference type="Proteomes" id="UP000193978"/>
    </source>
</evidence>
<accession>A0A1W6N158</accession>
<feature type="coiled-coil region" evidence="3">
    <location>
        <begin position="51"/>
        <end position="85"/>
    </location>
</feature>
<evidence type="ECO:0000256" key="2">
    <source>
        <dbReference type="RuleBase" id="RU362097"/>
    </source>
</evidence>
<reference evidence="4 5" key="1">
    <citation type="submission" date="2017-02" db="EMBL/GenBank/DDBJ databases">
        <authorList>
            <person name="Peterson S.W."/>
        </authorList>
    </citation>
    <scope>NUCLEOTIDE SEQUENCE [LARGE SCALE GENOMIC DNA]</scope>
    <source>
        <strain evidence="4 5">S285</strain>
    </source>
</reference>
<dbReference type="PANTHER" id="PTHR30203">
    <property type="entry name" value="OUTER MEMBRANE CATION EFFLUX PROTEIN"/>
    <property type="match status" value="1"/>
</dbReference>
<keyword evidence="3" id="KW-0175">Coiled coil</keyword>
<keyword evidence="2" id="KW-0564">Palmitate</keyword>
<proteinExistence type="inferred from homology"/>
<dbReference type="NCBIfam" id="TIGR01845">
    <property type="entry name" value="outer_NodT"/>
    <property type="match status" value="1"/>
</dbReference>
<dbReference type="Pfam" id="PF02321">
    <property type="entry name" value="OEP"/>
    <property type="match status" value="2"/>
</dbReference>
<dbReference type="GO" id="GO:0015562">
    <property type="term" value="F:efflux transmembrane transporter activity"/>
    <property type="evidence" value="ECO:0007669"/>
    <property type="project" value="InterPro"/>
</dbReference>
<sequence length="507" mass="54278">MVGPDYVPPPVLAPEKFKELKGNLVQGWKLAAPQDSVDAGPWWTVYGDPALDALEAQVEVSNQTVAAAVEAYEQARTLVREAEAALFPTVNAGYSTSRQYTGKSLVSGFLIAPGNAPAIATPSNASLNGKTTAIYTTQGNLTWELDIWGKIRRQIESQTAGVQVSAADLENVKLSAQAALAAAYFNRRAAVSLRALLQETAEEYRKTLEIVRNQYKIGLAARADVDAAETQLISTEAQAINTGVMIAQLEHAIAMLIGKAPAELSLPQAGLVGGIPAFPVEVPATLLERRPDIAAAERQMQQENALIGVALAAYYPDITLSATFGYAGHVPLPINPAHEFWSLAALAKQTLFEGGLRSAQVDYATSTYRQSVAAYRQTVLAAFQQVEDQLAAIRIQRQQLEAEEKAIVVARRTVAFYLNQYRVGWVAFTAVVVAEAQLFAAEQTALMTRQNLFAASVALIEALGGGWNNSKLPTTAEATPRISILPKIPPGAPPPLAVGEQKCCSAQ</sequence>
<dbReference type="SUPFAM" id="SSF56954">
    <property type="entry name" value="Outer membrane efflux proteins (OEP)"/>
    <property type="match status" value="1"/>
</dbReference>
<evidence type="ECO:0000313" key="4">
    <source>
        <dbReference type="EMBL" id="ARN83528.1"/>
    </source>
</evidence>
<dbReference type="PANTHER" id="PTHR30203:SF33">
    <property type="entry name" value="BLR4455 PROTEIN"/>
    <property type="match status" value="1"/>
</dbReference>
<keyword evidence="5" id="KW-1185">Reference proteome</keyword>
<comment type="similarity">
    <text evidence="1 2">Belongs to the outer membrane factor (OMF) (TC 1.B.17) family.</text>
</comment>
<gene>
    <name evidence="4" type="ORF">B1812_09660</name>
</gene>
<organism evidence="4 5">
    <name type="scientific">Methylocystis bryophila</name>
    <dbReference type="NCBI Taxonomy" id="655015"/>
    <lineage>
        <taxon>Bacteria</taxon>
        <taxon>Pseudomonadati</taxon>
        <taxon>Pseudomonadota</taxon>
        <taxon>Alphaproteobacteria</taxon>
        <taxon>Hyphomicrobiales</taxon>
        <taxon>Methylocystaceae</taxon>
        <taxon>Methylocystis</taxon>
    </lineage>
</organism>
<dbReference type="InterPro" id="IPR010131">
    <property type="entry name" value="MdtP/NodT-like"/>
</dbReference>
<dbReference type="EMBL" id="CP019948">
    <property type="protein sequence ID" value="ARN83528.1"/>
    <property type="molecule type" value="Genomic_DNA"/>
</dbReference>
<dbReference type="STRING" id="655015.B1812_09660"/>
<keyword evidence="2" id="KW-1134">Transmembrane beta strand</keyword>